<evidence type="ECO:0000313" key="2">
    <source>
        <dbReference type="EMBL" id="SDO36807.1"/>
    </source>
</evidence>
<evidence type="ECO:0000256" key="1">
    <source>
        <dbReference type="SAM" id="Phobius"/>
    </source>
</evidence>
<keyword evidence="1" id="KW-1133">Transmembrane helix</keyword>
<keyword evidence="1" id="KW-0472">Membrane</keyword>
<reference evidence="2 3" key="1">
    <citation type="submission" date="2016-10" db="EMBL/GenBank/DDBJ databases">
        <authorList>
            <person name="de Groot N.N."/>
        </authorList>
    </citation>
    <scope>NUCLEOTIDE SEQUENCE [LARGE SCALE GENOMIC DNA]</scope>
    <source>
        <strain evidence="3">P4-7,KCTC 19426,CECT 7604</strain>
    </source>
</reference>
<evidence type="ECO:0000313" key="3">
    <source>
        <dbReference type="Proteomes" id="UP000198741"/>
    </source>
</evidence>
<dbReference type="RefSeq" id="WP_090474619.1">
    <property type="nucleotide sequence ID" value="NZ_LT629710.1"/>
</dbReference>
<dbReference type="OrthoDB" id="5198262at2"/>
<feature type="transmembrane region" description="Helical" evidence="1">
    <location>
        <begin position="95"/>
        <end position="114"/>
    </location>
</feature>
<name>A0A1H0IZ88_9ACTN</name>
<organism evidence="2 3">
    <name type="scientific">Nakamurella panacisegetis</name>
    <dbReference type="NCBI Taxonomy" id="1090615"/>
    <lineage>
        <taxon>Bacteria</taxon>
        <taxon>Bacillati</taxon>
        <taxon>Actinomycetota</taxon>
        <taxon>Actinomycetes</taxon>
        <taxon>Nakamurellales</taxon>
        <taxon>Nakamurellaceae</taxon>
        <taxon>Nakamurella</taxon>
    </lineage>
</organism>
<dbReference type="Proteomes" id="UP000198741">
    <property type="component" value="Chromosome I"/>
</dbReference>
<protein>
    <submittedName>
        <fullName evidence="2">Uncharacterized protein</fullName>
    </submittedName>
</protein>
<dbReference type="AlphaFoldDB" id="A0A1H0IZ88"/>
<dbReference type="EMBL" id="LT629710">
    <property type="protein sequence ID" value="SDO36807.1"/>
    <property type="molecule type" value="Genomic_DNA"/>
</dbReference>
<sequence>MTRTSAARVWGGTTAVIGAVLLIRPAAVTARVSAGASTPDLTIVRVLGGRQLLQGGAVLVRPGSAALLRLGSVVDLLHAASMVAAATLWPRYRRPALASAVLAGTSAAAGALIGRRRR</sequence>
<proteinExistence type="predicted"/>
<keyword evidence="3" id="KW-1185">Reference proteome</keyword>
<dbReference type="STRING" id="1090615.SAMN04515671_0717"/>
<keyword evidence="1" id="KW-0812">Transmembrane</keyword>
<gene>
    <name evidence="2" type="ORF">SAMN04515671_0717</name>
</gene>
<accession>A0A1H0IZ88</accession>